<dbReference type="GeneID" id="111304253"/>
<sequence>MEKTKRMSLGVQKKTKPTKQNKKKFLNNVLDCLNSDCHMFARLISPPLSGQIRCNRKVTLEDSTRMLNFKENHQTTESATAIAVKQPCKDICPGMSTADRQTVRHGETVKHMVYQHCCPSSVSVRKGNGGFAAKEACC</sequence>
<protein>
    <submittedName>
        <fullName evidence="3">Uncharacterized protein LOC111304253 isoform X1</fullName>
    </submittedName>
</protein>
<evidence type="ECO:0000256" key="1">
    <source>
        <dbReference type="SAM" id="MobiDB-lite"/>
    </source>
</evidence>
<reference evidence="3" key="1">
    <citation type="submission" date="2025-08" db="UniProtKB">
        <authorList>
            <consortium name="RefSeq"/>
        </authorList>
    </citation>
    <scope>IDENTIFICATION</scope>
    <source>
        <tissue evidence="3">Fruit stalk</tissue>
    </source>
</reference>
<evidence type="ECO:0000313" key="2">
    <source>
        <dbReference type="Proteomes" id="UP000515121"/>
    </source>
</evidence>
<dbReference type="AlphaFoldDB" id="A0A6P5ZUU4"/>
<accession>A0A6P5ZUU4</accession>
<dbReference type="RefSeq" id="XP_022756524.1">
    <property type="nucleotide sequence ID" value="XM_022900789.1"/>
</dbReference>
<gene>
    <name evidence="3" type="primary">LOC111304253</name>
</gene>
<name>A0A6P5ZUU4_DURZI</name>
<dbReference type="PANTHER" id="PTHR36811">
    <property type="entry name" value="OS08G0444440 PROTEIN"/>
    <property type="match status" value="1"/>
</dbReference>
<evidence type="ECO:0000313" key="3">
    <source>
        <dbReference type="RefSeq" id="XP_022756524.1"/>
    </source>
</evidence>
<keyword evidence="2" id="KW-1185">Reference proteome</keyword>
<dbReference type="PANTHER" id="PTHR36811:SF2">
    <property type="entry name" value="OS08G0444440 PROTEIN"/>
    <property type="match status" value="1"/>
</dbReference>
<dbReference type="KEGG" id="dzi:111304253"/>
<feature type="region of interest" description="Disordered" evidence="1">
    <location>
        <begin position="1"/>
        <end position="20"/>
    </location>
</feature>
<organism evidence="2 3">
    <name type="scientific">Durio zibethinus</name>
    <name type="common">Durian</name>
    <dbReference type="NCBI Taxonomy" id="66656"/>
    <lineage>
        <taxon>Eukaryota</taxon>
        <taxon>Viridiplantae</taxon>
        <taxon>Streptophyta</taxon>
        <taxon>Embryophyta</taxon>
        <taxon>Tracheophyta</taxon>
        <taxon>Spermatophyta</taxon>
        <taxon>Magnoliopsida</taxon>
        <taxon>eudicotyledons</taxon>
        <taxon>Gunneridae</taxon>
        <taxon>Pentapetalae</taxon>
        <taxon>rosids</taxon>
        <taxon>malvids</taxon>
        <taxon>Malvales</taxon>
        <taxon>Malvaceae</taxon>
        <taxon>Helicteroideae</taxon>
        <taxon>Durio</taxon>
    </lineage>
</organism>
<proteinExistence type="predicted"/>
<dbReference type="OrthoDB" id="10556623at2759"/>
<dbReference type="Proteomes" id="UP000515121">
    <property type="component" value="Unplaced"/>
</dbReference>